<feature type="transmembrane region" description="Helical" evidence="6">
    <location>
        <begin position="75"/>
        <end position="95"/>
    </location>
</feature>
<evidence type="ECO:0000256" key="3">
    <source>
        <dbReference type="ARBA" id="ARBA00022692"/>
    </source>
</evidence>
<evidence type="ECO:0000259" key="7">
    <source>
        <dbReference type="PROSITE" id="PS50850"/>
    </source>
</evidence>
<evidence type="ECO:0000256" key="4">
    <source>
        <dbReference type="ARBA" id="ARBA00022989"/>
    </source>
</evidence>
<accession>A0ABZ1B8S1</accession>
<keyword evidence="9" id="KW-1185">Reference proteome</keyword>
<feature type="transmembrane region" description="Helical" evidence="6">
    <location>
        <begin position="7"/>
        <end position="28"/>
    </location>
</feature>
<keyword evidence="3 6" id="KW-0812">Transmembrane</keyword>
<dbReference type="PANTHER" id="PTHR43124:SF3">
    <property type="entry name" value="CHLORAMPHENICOL EFFLUX PUMP RV0191"/>
    <property type="match status" value="1"/>
</dbReference>
<dbReference type="InterPro" id="IPR036259">
    <property type="entry name" value="MFS_trans_sf"/>
</dbReference>
<comment type="subcellular location">
    <subcellularLocation>
        <location evidence="1">Cell membrane</location>
        <topology evidence="1">Multi-pass membrane protein</topology>
    </subcellularLocation>
</comment>
<dbReference type="SUPFAM" id="SSF103473">
    <property type="entry name" value="MFS general substrate transporter"/>
    <property type="match status" value="1"/>
</dbReference>
<evidence type="ECO:0000313" key="9">
    <source>
        <dbReference type="Proteomes" id="UP001324287"/>
    </source>
</evidence>
<name>A0ABZ1B8S1_9ACTN</name>
<evidence type="ECO:0000256" key="6">
    <source>
        <dbReference type="SAM" id="Phobius"/>
    </source>
</evidence>
<proteinExistence type="predicted"/>
<protein>
    <submittedName>
        <fullName evidence="8">MFS transporter</fullName>
    </submittedName>
</protein>
<reference evidence="8 9" key="1">
    <citation type="submission" date="2023-12" db="EMBL/GenBank/DDBJ databases">
        <title>Blastococcus brunescens sp. nov., an actonobacterium isolated from sandstone collected in sahara desert.</title>
        <authorList>
            <person name="Gtari M."/>
            <person name="Ghodhbane F."/>
        </authorList>
    </citation>
    <scope>NUCLEOTIDE SEQUENCE [LARGE SCALE GENOMIC DNA]</scope>
    <source>
        <strain evidence="8 9">BMG 8361</strain>
    </source>
</reference>
<organism evidence="8 9">
    <name type="scientific">Blastococcus brunescens</name>
    <dbReference type="NCBI Taxonomy" id="1564165"/>
    <lineage>
        <taxon>Bacteria</taxon>
        <taxon>Bacillati</taxon>
        <taxon>Actinomycetota</taxon>
        <taxon>Actinomycetes</taxon>
        <taxon>Geodermatophilales</taxon>
        <taxon>Geodermatophilaceae</taxon>
        <taxon>Blastococcus</taxon>
    </lineage>
</organism>
<feature type="transmembrane region" description="Helical" evidence="6">
    <location>
        <begin position="40"/>
        <end position="63"/>
    </location>
</feature>
<dbReference type="InterPro" id="IPR011701">
    <property type="entry name" value="MFS"/>
</dbReference>
<feature type="domain" description="Major facilitator superfamily (MFS) profile" evidence="7">
    <location>
        <begin position="6"/>
        <end position="154"/>
    </location>
</feature>
<dbReference type="Gene3D" id="1.20.1250.20">
    <property type="entry name" value="MFS general substrate transporter like domains"/>
    <property type="match status" value="1"/>
</dbReference>
<sequence>MRLPFVVYVLAVGTFLMLTTEFVVAGLLPEIAGDLQVSVAQAGLLITVFAVGMVVGAPTMALLTRKTPPRTTLMLALVVFAAGHVVVALSSNFVLLLAARFVTAFATGAFWSVASVAATRAAGPGASARALGLVGAGACSPTSSGCRWARSPDS</sequence>
<evidence type="ECO:0000256" key="2">
    <source>
        <dbReference type="ARBA" id="ARBA00022475"/>
    </source>
</evidence>
<dbReference type="EMBL" id="CP141261">
    <property type="protein sequence ID" value="WRL65455.1"/>
    <property type="molecule type" value="Genomic_DNA"/>
</dbReference>
<evidence type="ECO:0000256" key="1">
    <source>
        <dbReference type="ARBA" id="ARBA00004651"/>
    </source>
</evidence>
<keyword evidence="5 6" id="KW-0472">Membrane</keyword>
<evidence type="ECO:0000256" key="5">
    <source>
        <dbReference type="ARBA" id="ARBA00023136"/>
    </source>
</evidence>
<dbReference type="InterPro" id="IPR020846">
    <property type="entry name" value="MFS_dom"/>
</dbReference>
<dbReference type="PROSITE" id="PS50850">
    <property type="entry name" value="MFS"/>
    <property type="match status" value="1"/>
</dbReference>
<dbReference type="PANTHER" id="PTHR43124">
    <property type="entry name" value="PURINE EFFLUX PUMP PBUE"/>
    <property type="match status" value="1"/>
</dbReference>
<dbReference type="Pfam" id="PF07690">
    <property type="entry name" value="MFS_1"/>
    <property type="match status" value="1"/>
</dbReference>
<keyword evidence="2" id="KW-1003">Cell membrane</keyword>
<keyword evidence="4 6" id="KW-1133">Transmembrane helix</keyword>
<evidence type="ECO:0000313" key="8">
    <source>
        <dbReference type="EMBL" id="WRL65455.1"/>
    </source>
</evidence>
<dbReference type="Proteomes" id="UP001324287">
    <property type="component" value="Chromosome"/>
</dbReference>
<gene>
    <name evidence="8" type="ORF">U6N30_07495</name>
</gene>
<dbReference type="InterPro" id="IPR050189">
    <property type="entry name" value="MFS_Efflux_Transporters"/>
</dbReference>